<dbReference type="AlphaFoldDB" id="A0A3M6QX73"/>
<accession>A0A3M6QX73</accession>
<proteinExistence type="predicted"/>
<reference evidence="1 2" key="1">
    <citation type="submission" date="2018-10" db="EMBL/GenBank/DDBJ databases">
        <title>Comamonadaceae CDC group NO-1 genome sequencing and assembly.</title>
        <authorList>
            <person name="Bernier A.-M."/>
            <person name="Bernard K."/>
        </authorList>
    </citation>
    <scope>NUCLEOTIDE SEQUENCE [LARGE SCALE GENOMIC DNA]</scope>
    <source>
        <strain evidence="1 2">NML180582</strain>
    </source>
</reference>
<protein>
    <submittedName>
        <fullName evidence="1">Uncharacterized protein</fullName>
    </submittedName>
</protein>
<sequence length="120" mass="13986">MNHGMSGYLEWVGFDLTRVMYGDLFDFFKIKNEKLIACGDDQGLAVESDIDLIAWRYNVAFGVPYREHQLLLEECSRLERDFRAALSFGESERAYSIYADLGRMENKRDCFVKSYMGLKK</sequence>
<evidence type="ECO:0000313" key="1">
    <source>
        <dbReference type="EMBL" id="RMX07092.1"/>
    </source>
</evidence>
<dbReference type="Proteomes" id="UP000275180">
    <property type="component" value="Unassembled WGS sequence"/>
</dbReference>
<dbReference type="EMBL" id="RDQJ01000056">
    <property type="protein sequence ID" value="RMX07092.1"/>
    <property type="molecule type" value="Genomic_DNA"/>
</dbReference>
<gene>
    <name evidence="1" type="ORF">EBQ34_14905</name>
</gene>
<comment type="caution">
    <text evidence="1">The sequence shown here is derived from an EMBL/GenBank/DDBJ whole genome shotgun (WGS) entry which is preliminary data.</text>
</comment>
<evidence type="ECO:0000313" key="2">
    <source>
        <dbReference type="Proteomes" id="UP000275180"/>
    </source>
</evidence>
<organism evidence="1 2">
    <name type="scientific">Vandammella animalimorsus</name>
    <dbReference type="NCBI Taxonomy" id="2029117"/>
    <lineage>
        <taxon>Bacteria</taxon>
        <taxon>Pseudomonadati</taxon>
        <taxon>Pseudomonadota</taxon>
        <taxon>Betaproteobacteria</taxon>
        <taxon>Burkholderiales</taxon>
        <taxon>Comamonadaceae</taxon>
        <taxon>Vandammella</taxon>
    </lineage>
</organism>
<name>A0A3M6QX73_9BURK</name>